<dbReference type="Gene3D" id="3.40.50.720">
    <property type="entry name" value="NAD(P)-binding Rossmann-like Domain"/>
    <property type="match status" value="1"/>
</dbReference>
<protein>
    <submittedName>
        <fullName evidence="3">Putative methyltransferase</fullName>
    </submittedName>
</protein>
<sequence>MKCRICYNENLKMFLSLGYHPPSDAFLSNLTEPETHYPLTVYECAGCGLFQLGYVVPKEILYNDKYPYETGMNVDGVKHFRELAESVINQFHLGHNDLVVDIGSNDGTLLSGFKESGCKVLGIEPVKQLAEKSKEKGIDTYSWFFSSLMPEPLFIGKAKIITATNVFAHVDDLHDFMEGIDKLLADNGIFIIEAPYIGDLLENFEFDTIYHEHLSYFSPKVLHNLFKQFGMVIFKMDEFSIHGGTYRYYVCKKPYSEMFKINLGNGLGYHPDTSTCSAFVEKIEKNREELIWLLRSIKMKGKRIVGVSAPAKGNTLLNYCKIGPETLDYITEKSDLKIGKYTPGTHIPIVPDSKLLEDMPDYALILAWNWSEQIMNNLKAYTDKGGKWIVPIPEPHIIRTGAGAWVGIDGL</sequence>
<evidence type="ECO:0000259" key="2">
    <source>
        <dbReference type="Pfam" id="PF08484"/>
    </source>
</evidence>
<gene>
    <name evidence="3" type="ORF">TM448A03243_0002</name>
</gene>
<evidence type="ECO:0000313" key="3">
    <source>
        <dbReference type="EMBL" id="QJA53128.1"/>
    </source>
</evidence>
<feature type="domain" description="C-methyltransferase" evidence="2">
    <location>
        <begin position="241"/>
        <end position="393"/>
    </location>
</feature>
<accession>A0A6H2A039</accession>
<organism evidence="3">
    <name type="scientific">viral metagenome</name>
    <dbReference type="NCBI Taxonomy" id="1070528"/>
    <lineage>
        <taxon>unclassified sequences</taxon>
        <taxon>metagenomes</taxon>
        <taxon>organismal metagenomes</taxon>
    </lineage>
</organism>
<dbReference type="Pfam" id="PF08421">
    <property type="entry name" value="Methyltransf_13"/>
    <property type="match status" value="1"/>
</dbReference>
<dbReference type="InterPro" id="IPR013630">
    <property type="entry name" value="Methyltransf_Zn-bd_dom_put"/>
</dbReference>
<dbReference type="InterPro" id="IPR013691">
    <property type="entry name" value="MeTrfase_14"/>
</dbReference>
<dbReference type="CDD" id="cd02440">
    <property type="entry name" value="AdoMet_MTases"/>
    <property type="match status" value="1"/>
</dbReference>
<keyword evidence="3" id="KW-0808">Transferase</keyword>
<dbReference type="SUPFAM" id="SSF53335">
    <property type="entry name" value="S-adenosyl-L-methionine-dependent methyltransferases"/>
    <property type="match status" value="1"/>
</dbReference>
<evidence type="ECO:0000259" key="1">
    <source>
        <dbReference type="Pfam" id="PF08421"/>
    </source>
</evidence>
<dbReference type="GO" id="GO:0008168">
    <property type="term" value="F:methyltransferase activity"/>
    <property type="evidence" value="ECO:0007669"/>
    <property type="project" value="UniProtKB-KW"/>
</dbReference>
<keyword evidence="3" id="KW-0489">Methyltransferase</keyword>
<reference evidence="3" key="1">
    <citation type="submission" date="2020-03" db="EMBL/GenBank/DDBJ databases">
        <title>The deep terrestrial virosphere.</title>
        <authorList>
            <person name="Holmfeldt K."/>
            <person name="Nilsson E."/>
            <person name="Simone D."/>
            <person name="Lopez-Fernandez M."/>
            <person name="Wu X."/>
            <person name="de Brujin I."/>
            <person name="Lundin D."/>
            <person name="Andersson A."/>
            <person name="Bertilsson S."/>
            <person name="Dopson M."/>
        </authorList>
    </citation>
    <scope>NUCLEOTIDE SEQUENCE</scope>
    <source>
        <strain evidence="3">TM448A03243</strain>
    </source>
</reference>
<dbReference type="PANTHER" id="PTHR43861">
    <property type="entry name" value="TRANS-ACONITATE 2-METHYLTRANSFERASE-RELATED"/>
    <property type="match status" value="1"/>
</dbReference>
<dbReference type="AlphaFoldDB" id="A0A6H2A039"/>
<dbReference type="Pfam" id="PF13489">
    <property type="entry name" value="Methyltransf_23"/>
    <property type="match status" value="1"/>
</dbReference>
<name>A0A6H2A039_9ZZZZ</name>
<dbReference type="InterPro" id="IPR029063">
    <property type="entry name" value="SAM-dependent_MTases_sf"/>
</dbReference>
<dbReference type="InterPro" id="IPR038576">
    <property type="entry name" value="Methyltransf_Zn-bd_dom_put_sf"/>
</dbReference>
<feature type="domain" description="Methyltransferase putative zinc binding" evidence="1">
    <location>
        <begin position="3"/>
        <end position="62"/>
    </location>
</feature>
<dbReference type="Gene3D" id="6.20.50.110">
    <property type="entry name" value="Methyltransferase, zinc-binding domain"/>
    <property type="match status" value="1"/>
</dbReference>
<dbReference type="EMBL" id="MT144396">
    <property type="protein sequence ID" value="QJA53128.1"/>
    <property type="molecule type" value="Genomic_DNA"/>
</dbReference>
<dbReference type="PANTHER" id="PTHR43861:SF5">
    <property type="entry name" value="BLL5978 PROTEIN"/>
    <property type="match status" value="1"/>
</dbReference>
<dbReference type="Pfam" id="PF08484">
    <property type="entry name" value="Methyltransf_14"/>
    <property type="match status" value="1"/>
</dbReference>
<proteinExistence type="predicted"/>
<dbReference type="Gene3D" id="3.40.50.150">
    <property type="entry name" value="Vaccinia Virus protein VP39"/>
    <property type="match status" value="1"/>
</dbReference>
<dbReference type="GO" id="GO:0032259">
    <property type="term" value="P:methylation"/>
    <property type="evidence" value="ECO:0007669"/>
    <property type="project" value="UniProtKB-KW"/>
</dbReference>